<protein>
    <submittedName>
        <fullName evidence="10">Xpo1 domain-containing protein</fullName>
    </submittedName>
</protein>
<comment type="similarity">
    <text evidence="3">Belongs to the exportin family.</text>
</comment>
<sequence>MAENGAADIEGFGLDMSELEVLNRLCKELYESVAQSTRLRAEQNLAELADSPECLRRCMLLLEQGELPYGPLVASNTLMKLLNSKTGILGDQKLELSLYILNHLGARASSLPPFVVTSLCQLFARITKQEWTYCVLENNTHPFREPIGELIKTIDMANEDQSLLAVQLLSLLIVDMNSHIGMESVNKHRKCLSQFRDAYLFEIFQTSVSFLEDVAEKTNGQQQQQLVVAVLDLCLNCLLFDFIGSLSDETSEDNYNVQVPTIWRTAFTDGKIVTLIFRLYQHLPQIATEKVLHIAVQLASIRRTLFNGSERQTYLEQLVSGVKMIIDNPDKLSEQLMEFSANSTYFLLTFWQRMVTSVPYVRSSDDHLLNVYCPEIVTAFVESRLQNVERVVRDGHEDPLEDQGATLQIMEHLAIICRCEYEKTFQILAQSFDDNARILEAGPEGDLRVRIAEGRLIWLVTLIGTAVFGKTAVSNNEDHDKMDGELIARCLKFMRISDSRLVFPSSINSNPGKGNVRLEVAFVHMLEQFRRAYIMDQVSRISPVYEKLQNELGIAEETDMLSVIIQKMLVVNYPILTNLKFWATNDIILELSLSLFKDLSLGYTAVRKLFRLQEVQLLLSNHTVKVFHCLLSYYGTKTGLIIYSYICKISFIKVLATAREVGAVMSNSAYNGVTADQLRVSMNFKQLLTYPTMFNIMMRSVEVWADHSEVMTPIFRLLAELCQNRQQRLKFEMSSCSAVLLFKEASKIISAYGNRLLMLPDVPKERAYKERFKNIGVIFNVLKSALVGAYVPFVLSYFLSTDAVVITSACSSLDTILNYLYKRFTRTPNPVAKVGMEPEGDMCLITVKNQPQLMSELLTSMMSSLMFGEVKCQWSMSRPLLGLILLQEEVFTSFKREVISQQPTDRQAAFDQVKWISLYNYITFKTCILQTFNSLMDGVERTLTVKNKDVFTQNLSKFRRDVVEIIKGKDVSPSASSHDMC</sequence>
<evidence type="ECO:0000256" key="7">
    <source>
        <dbReference type="ARBA" id="ARBA00023242"/>
    </source>
</evidence>
<dbReference type="AlphaFoldDB" id="A0A1I7XM47"/>
<evidence type="ECO:0000256" key="3">
    <source>
        <dbReference type="ARBA" id="ARBA00009466"/>
    </source>
</evidence>
<dbReference type="InterPro" id="IPR044189">
    <property type="entry name" value="XPO4/7-like"/>
</dbReference>
<dbReference type="PANTHER" id="PTHR12596:SF2">
    <property type="entry name" value="EXPORTIN-7 ISOFORM X1"/>
    <property type="match status" value="1"/>
</dbReference>
<dbReference type="GO" id="GO:0005737">
    <property type="term" value="C:cytoplasm"/>
    <property type="evidence" value="ECO:0007669"/>
    <property type="project" value="UniProtKB-SubCell"/>
</dbReference>
<dbReference type="GO" id="GO:0005049">
    <property type="term" value="F:nuclear export signal receptor activity"/>
    <property type="evidence" value="ECO:0007669"/>
    <property type="project" value="InterPro"/>
</dbReference>
<keyword evidence="7" id="KW-0539">Nucleus</keyword>
<keyword evidence="4" id="KW-0813">Transport</keyword>
<dbReference type="GO" id="GO:0005643">
    <property type="term" value="C:nuclear pore"/>
    <property type="evidence" value="ECO:0007669"/>
    <property type="project" value="TreeGrafter"/>
</dbReference>
<dbReference type="InterPro" id="IPR011989">
    <property type="entry name" value="ARM-like"/>
</dbReference>
<dbReference type="PANTHER" id="PTHR12596">
    <property type="entry name" value="EXPORTIN 4,7-RELATED"/>
    <property type="match status" value="1"/>
</dbReference>
<dbReference type="Pfam" id="PF25795">
    <property type="entry name" value="TPR_XPO7"/>
    <property type="match status" value="1"/>
</dbReference>
<evidence type="ECO:0000313" key="9">
    <source>
        <dbReference type="Proteomes" id="UP000095283"/>
    </source>
</evidence>
<dbReference type="Gene3D" id="1.25.10.10">
    <property type="entry name" value="Leucine-rich Repeat Variant"/>
    <property type="match status" value="1"/>
</dbReference>
<evidence type="ECO:0000256" key="1">
    <source>
        <dbReference type="ARBA" id="ARBA00004123"/>
    </source>
</evidence>
<proteinExistence type="inferred from homology"/>
<evidence type="ECO:0000259" key="8">
    <source>
        <dbReference type="Pfam" id="PF25795"/>
    </source>
</evidence>
<evidence type="ECO:0000256" key="4">
    <source>
        <dbReference type="ARBA" id="ARBA00022448"/>
    </source>
</evidence>
<organism evidence="9 10">
    <name type="scientific">Heterorhabditis bacteriophora</name>
    <name type="common">Entomopathogenic nematode worm</name>
    <dbReference type="NCBI Taxonomy" id="37862"/>
    <lineage>
        <taxon>Eukaryota</taxon>
        <taxon>Metazoa</taxon>
        <taxon>Ecdysozoa</taxon>
        <taxon>Nematoda</taxon>
        <taxon>Chromadorea</taxon>
        <taxon>Rhabditida</taxon>
        <taxon>Rhabditina</taxon>
        <taxon>Rhabditomorpha</taxon>
        <taxon>Strongyloidea</taxon>
        <taxon>Heterorhabditidae</taxon>
        <taxon>Heterorhabditis</taxon>
    </lineage>
</organism>
<name>A0A1I7XM47_HETBA</name>
<keyword evidence="5" id="KW-0963">Cytoplasm</keyword>
<reference evidence="10" key="1">
    <citation type="submission" date="2016-11" db="UniProtKB">
        <authorList>
            <consortium name="WormBaseParasite"/>
        </authorList>
    </citation>
    <scope>IDENTIFICATION</scope>
</reference>
<dbReference type="InterPro" id="IPR016024">
    <property type="entry name" value="ARM-type_fold"/>
</dbReference>
<dbReference type="WBParaSite" id="Hba_18806">
    <property type="protein sequence ID" value="Hba_18806"/>
    <property type="gene ID" value="Hba_18806"/>
</dbReference>
<keyword evidence="9" id="KW-1185">Reference proteome</keyword>
<dbReference type="GO" id="GO:0006611">
    <property type="term" value="P:protein export from nucleus"/>
    <property type="evidence" value="ECO:0007669"/>
    <property type="project" value="TreeGrafter"/>
</dbReference>
<comment type="subcellular location">
    <subcellularLocation>
        <location evidence="2">Cytoplasm</location>
    </subcellularLocation>
    <subcellularLocation>
        <location evidence="1">Nucleus</location>
    </subcellularLocation>
</comment>
<evidence type="ECO:0000256" key="5">
    <source>
        <dbReference type="ARBA" id="ARBA00022490"/>
    </source>
</evidence>
<evidence type="ECO:0000313" key="10">
    <source>
        <dbReference type="WBParaSite" id="Hba_18806"/>
    </source>
</evidence>
<dbReference type="SUPFAM" id="SSF48371">
    <property type="entry name" value="ARM repeat"/>
    <property type="match status" value="1"/>
</dbReference>
<evidence type="ECO:0000256" key="2">
    <source>
        <dbReference type="ARBA" id="ARBA00004496"/>
    </source>
</evidence>
<accession>A0A1I7XM47</accession>
<evidence type="ECO:0000256" key="6">
    <source>
        <dbReference type="ARBA" id="ARBA00022927"/>
    </source>
</evidence>
<keyword evidence="6" id="KW-0653">Protein transport</keyword>
<dbReference type="Proteomes" id="UP000095283">
    <property type="component" value="Unplaced"/>
</dbReference>
<dbReference type="InterPro" id="IPR057947">
    <property type="entry name" value="TPR_XPO7/RBP17"/>
</dbReference>
<feature type="domain" description="Exportin-7/Ran-binding protein 17 TPR repeats" evidence="8">
    <location>
        <begin position="388"/>
        <end position="632"/>
    </location>
</feature>